<comment type="caution">
    <text evidence="2">The sequence shown here is derived from an EMBL/GenBank/DDBJ whole genome shotgun (WGS) entry which is preliminary data.</text>
</comment>
<keyword evidence="3" id="KW-1185">Reference proteome</keyword>
<feature type="compositionally biased region" description="Polar residues" evidence="1">
    <location>
        <begin position="105"/>
        <end position="117"/>
    </location>
</feature>
<feature type="region of interest" description="Disordered" evidence="1">
    <location>
        <begin position="59"/>
        <end position="127"/>
    </location>
</feature>
<evidence type="ECO:0000313" key="2">
    <source>
        <dbReference type="EMBL" id="MXR52113.1"/>
    </source>
</evidence>
<accession>A0A6B0T968</accession>
<dbReference type="AlphaFoldDB" id="A0A6B0T968"/>
<dbReference type="PROSITE" id="PS51257">
    <property type="entry name" value="PROKAR_LIPOPROTEIN"/>
    <property type="match status" value="1"/>
</dbReference>
<proteinExistence type="predicted"/>
<reference evidence="2 3" key="1">
    <citation type="submission" date="2019-12" db="EMBL/GenBank/DDBJ databases">
        <title>Isolation and characterization of three novel carbon monoxide-oxidizing members of Halobacteria from salione crusts and soils.</title>
        <authorList>
            <person name="Myers M.R."/>
            <person name="King G.M."/>
        </authorList>
    </citation>
    <scope>NUCLEOTIDE SEQUENCE [LARGE SCALE GENOMIC DNA]</scope>
    <source>
        <strain evidence="2 3">WSH3</strain>
    </source>
</reference>
<dbReference type="RefSeq" id="WP_159764249.1">
    <property type="nucleotide sequence ID" value="NZ_WUUT01000004.1"/>
</dbReference>
<protein>
    <submittedName>
        <fullName evidence="2">Uncharacterized protein</fullName>
    </submittedName>
</protein>
<name>A0A6B0T968_9EURY</name>
<dbReference type="EMBL" id="WUUT01000004">
    <property type="protein sequence ID" value="MXR52113.1"/>
    <property type="molecule type" value="Genomic_DNA"/>
</dbReference>
<evidence type="ECO:0000313" key="3">
    <source>
        <dbReference type="Proteomes" id="UP000466535"/>
    </source>
</evidence>
<sequence length="156" mass="16263">MSGRPSRRGLLSSVGAVFAASFAGCLDSSEREEIDVTVSNASTVPVDYDVTIEEVEKTGAIEASGSDQYEDELPRPDSTTRFDVVGSFEIDVRGSQNETEPRAGSETSGSANESSDGQPGGGRFGATIEVTADVTKITVIFTGDQMNVNTVTAEAG</sequence>
<dbReference type="Proteomes" id="UP000466535">
    <property type="component" value="Unassembled WGS sequence"/>
</dbReference>
<gene>
    <name evidence="2" type="ORF">GRX03_10945</name>
</gene>
<organism evidence="2 3">
    <name type="scientific">Halovenus carboxidivorans</name>
    <dbReference type="NCBI Taxonomy" id="2692199"/>
    <lineage>
        <taxon>Archaea</taxon>
        <taxon>Methanobacteriati</taxon>
        <taxon>Methanobacteriota</taxon>
        <taxon>Stenosarchaea group</taxon>
        <taxon>Halobacteria</taxon>
        <taxon>Halobacteriales</taxon>
        <taxon>Haloarculaceae</taxon>
        <taxon>Halovenus</taxon>
    </lineage>
</organism>
<evidence type="ECO:0000256" key="1">
    <source>
        <dbReference type="SAM" id="MobiDB-lite"/>
    </source>
</evidence>